<dbReference type="PANTHER" id="PTHR35339:SF4">
    <property type="entry name" value="LINALOOL DEHYDRATASE_ISOMERASE DOMAIN-CONTAINING PROTEIN"/>
    <property type="match status" value="1"/>
</dbReference>
<dbReference type="EMBL" id="BAAAHP010000029">
    <property type="protein sequence ID" value="GAA0925443.1"/>
    <property type="molecule type" value="Genomic_DNA"/>
</dbReference>
<keyword evidence="3" id="KW-1185">Reference proteome</keyword>
<accession>A0ABP3ZUQ6</accession>
<dbReference type="PIRSF" id="PIRSF014753">
    <property type="entry name" value="UCP014753"/>
    <property type="match status" value="1"/>
</dbReference>
<gene>
    <name evidence="2" type="ORF">GCM10009559_10180</name>
</gene>
<evidence type="ECO:0000259" key="1">
    <source>
        <dbReference type="Pfam" id="PF10022"/>
    </source>
</evidence>
<dbReference type="Pfam" id="PF10022">
    <property type="entry name" value="DUF2264"/>
    <property type="match status" value="1"/>
</dbReference>
<reference evidence="3" key="1">
    <citation type="journal article" date="2019" name="Int. J. Syst. Evol. Microbiol.">
        <title>The Global Catalogue of Microorganisms (GCM) 10K type strain sequencing project: providing services to taxonomists for standard genome sequencing and annotation.</title>
        <authorList>
            <consortium name="The Broad Institute Genomics Platform"/>
            <consortium name="The Broad Institute Genome Sequencing Center for Infectious Disease"/>
            <person name="Wu L."/>
            <person name="Ma J."/>
        </authorList>
    </citation>
    <scope>NUCLEOTIDE SEQUENCE [LARGE SCALE GENOMIC DNA]</scope>
    <source>
        <strain evidence="3">JCM 11117</strain>
    </source>
</reference>
<dbReference type="RefSeq" id="WP_343939425.1">
    <property type="nucleotide sequence ID" value="NZ_BAAAHP010000029.1"/>
</dbReference>
<organism evidence="2 3">
    <name type="scientific">Pseudonocardia zijingensis</name>
    <dbReference type="NCBI Taxonomy" id="153376"/>
    <lineage>
        <taxon>Bacteria</taxon>
        <taxon>Bacillati</taxon>
        <taxon>Actinomycetota</taxon>
        <taxon>Actinomycetes</taxon>
        <taxon>Pseudonocardiales</taxon>
        <taxon>Pseudonocardiaceae</taxon>
        <taxon>Pseudonocardia</taxon>
    </lineage>
</organism>
<comment type="caution">
    <text evidence="2">The sequence shown here is derived from an EMBL/GenBank/DDBJ whole genome shotgun (WGS) entry which is preliminary data.</text>
</comment>
<dbReference type="Proteomes" id="UP001499967">
    <property type="component" value="Unassembled WGS sequence"/>
</dbReference>
<evidence type="ECO:0000313" key="3">
    <source>
        <dbReference type="Proteomes" id="UP001499967"/>
    </source>
</evidence>
<name>A0ABP3ZUQ6_9PSEU</name>
<dbReference type="PANTHER" id="PTHR35339">
    <property type="entry name" value="LINALOOL DEHYDRATASE_ISOMERASE DOMAIN-CONTAINING PROTEIN"/>
    <property type="match status" value="1"/>
</dbReference>
<dbReference type="InterPro" id="IPR016624">
    <property type="entry name" value="UCP014753"/>
</dbReference>
<proteinExistence type="predicted"/>
<feature type="domain" description="DUF2264" evidence="1">
    <location>
        <begin position="45"/>
        <end position="388"/>
    </location>
</feature>
<evidence type="ECO:0000313" key="2">
    <source>
        <dbReference type="EMBL" id="GAA0925443.1"/>
    </source>
</evidence>
<protein>
    <submittedName>
        <fullName evidence="2">DUF2264 domain-containing protein</fullName>
    </submittedName>
</protein>
<sequence length="656" mass="70118">MGGGAAVRPPRPARTAAAHRLTARTIEEALISADDFDLSPDTGWTRGHWTAVADDLLAAVQRFRSPRGGRIDLPGAPARAGVTSDGLEGFARTFLLAAFRAAGDEDPRPLEPYLEGLVSGPAGDAADRWPPIGSHGPGGQPMVESASVALGLLTTRRWTWDRLDGAEQDRLEAWLRGALRHEPAPNNWYLFPMAVAAFLDEVGRGDAETAGAIDRALELLEGWYRGDGWYSDGDGRAFDHYIGWAMHLYPVLVAHLRGDTAQLEHLGPRLREFLGSFAATFDVNGAPLHQGRSLTYRVATLSAVALGEVVGWTPLRPGQTRRILSAGLRYFLDRGALTDGILSRGWHGPHDASLQPYSGPASPYWASKGFIGLLLPETAPLWTAAEEPPPAAGPDRTIAIPSVGWLVQTTQADGMVRVHNHGSDHVNPWDAETAEPDPLYARFAYSTRTGPTAVRNAADNHVALHVRGQDSVRRRIHPIGSGPDWVASWHQPRFPGAPGPVLPQGRIESLVVARGAWEVHVHRLRAVPAGIPVTVTGWALAAATPQDLDDHVDGVTVEVRTKETTTRLVGCHGFDAAGVDRAPQGTAYGAWALVPTLRGSVRAGELLVTASTLTAAPGAAVPQVAVDGTSVSIDWSDGSRTTCDWESDAPVVLTTP</sequence>
<dbReference type="InterPro" id="IPR049349">
    <property type="entry name" value="DUF2264_N"/>
</dbReference>